<gene>
    <name evidence="2" type="ORF">MANES_09G117900v8</name>
</gene>
<reference evidence="3" key="1">
    <citation type="journal article" date="2016" name="Nat. Biotechnol.">
        <title>Sequencing wild and cultivated cassava and related species reveals extensive interspecific hybridization and genetic diversity.</title>
        <authorList>
            <person name="Bredeson J.V."/>
            <person name="Lyons J.B."/>
            <person name="Prochnik S.E."/>
            <person name="Wu G.A."/>
            <person name="Ha C.M."/>
            <person name="Edsinger-Gonzales E."/>
            <person name="Grimwood J."/>
            <person name="Schmutz J."/>
            <person name="Rabbi I.Y."/>
            <person name="Egesi C."/>
            <person name="Nauluvula P."/>
            <person name="Lebot V."/>
            <person name="Ndunguru J."/>
            <person name="Mkamilo G."/>
            <person name="Bart R.S."/>
            <person name="Setter T.L."/>
            <person name="Gleadow R.M."/>
            <person name="Kulakow P."/>
            <person name="Ferguson M.E."/>
            <person name="Rounsley S."/>
            <person name="Rokhsar D.S."/>
        </authorList>
    </citation>
    <scope>NUCLEOTIDE SEQUENCE [LARGE SCALE GENOMIC DNA]</scope>
    <source>
        <strain evidence="3">cv. AM560-2</strain>
    </source>
</reference>
<dbReference type="EMBL" id="CM004395">
    <property type="protein sequence ID" value="OAY41638.1"/>
    <property type="molecule type" value="Genomic_DNA"/>
</dbReference>
<evidence type="ECO:0000313" key="2">
    <source>
        <dbReference type="EMBL" id="OAY41638.1"/>
    </source>
</evidence>
<feature type="compositionally biased region" description="Basic and acidic residues" evidence="1">
    <location>
        <begin position="96"/>
        <end position="105"/>
    </location>
</feature>
<name>A0A2C9VA13_MANES</name>
<feature type="region of interest" description="Disordered" evidence="1">
    <location>
        <begin position="96"/>
        <end position="118"/>
    </location>
</feature>
<accession>A0A2C9VA13</accession>
<evidence type="ECO:0000313" key="3">
    <source>
        <dbReference type="Proteomes" id="UP000091857"/>
    </source>
</evidence>
<sequence>MDEIAVILKRFGDEQSTLLDQFERLTFEVQLNQAILGRSLSEPSVGRSRFQVPLNGEDPPALVTQVRQGRRRRRGSGFNKVLMKLLKPIFRRKDGAKKEVLDPKNPKSWKAFSRSLRV</sequence>
<dbReference type="Gramene" id="Manes.09G117900.3.v8.1">
    <property type="protein sequence ID" value="Manes.09G117900.3.v8.1.CDS.1"/>
    <property type="gene ID" value="Manes.09G117900.v8.1"/>
</dbReference>
<dbReference type="PANTHER" id="PTHR48196">
    <property type="entry name" value="DUF630 DOMAIN-CONTAINING PROTEIN"/>
    <property type="match status" value="1"/>
</dbReference>
<proteinExistence type="predicted"/>
<dbReference type="PANTHER" id="PTHR48196:SF1">
    <property type="entry name" value="DUF630 DOMAIN-CONTAINING PROTEIN"/>
    <property type="match status" value="1"/>
</dbReference>
<comment type="caution">
    <text evidence="2">The sequence shown here is derived from an EMBL/GenBank/DDBJ whole genome shotgun (WGS) entry which is preliminary data.</text>
</comment>
<dbReference type="OMA" id="PRFWKTF"/>
<evidence type="ECO:0000256" key="1">
    <source>
        <dbReference type="SAM" id="MobiDB-lite"/>
    </source>
</evidence>
<organism evidence="2 3">
    <name type="scientific">Manihot esculenta</name>
    <name type="common">Cassava</name>
    <name type="synonym">Jatropha manihot</name>
    <dbReference type="NCBI Taxonomy" id="3983"/>
    <lineage>
        <taxon>Eukaryota</taxon>
        <taxon>Viridiplantae</taxon>
        <taxon>Streptophyta</taxon>
        <taxon>Embryophyta</taxon>
        <taxon>Tracheophyta</taxon>
        <taxon>Spermatophyta</taxon>
        <taxon>Magnoliopsida</taxon>
        <taxon>eudicotyledons</taxon>
        <taxon>Gunneridae</taxon>
        <taxon>Pentapetalae</taxon>
        <taxon>rosids</taxon>
        <taxon>fabids</taxon>
        <taxon>Malpighiales</taxon>
        <taxon>Euphorbiaceae</taxon>
        <taxon>Crotonoideae</taxon>
        <taxon>Manihoteae</taxon>
        <taxon>Manihot</taxon>
    </lineage>
</organism>
<keyword evidence="3" id="KW-1185">Reference proteome</keyword>
<dbReference type="AlphaFoldDB" id="A0A2C9VA13"/>
<dbReference type="Proteomes" id="UP000091857">
    <property type="component" value="Chromosome 9"/>
</dbReference>
<protein>
    <submittedName>
        <fullName evidence="2">Uncharacterized protein</fullName>
    </submittedName>
</protein>